<dbReference type="Proteomes" id="UP000269198">
    <property type="component" value="Unassembled WGS sequence"/>
</dbReference>
<sequence length="90" mass="9786">METPCVWVVTRCGPSGRRGTPRTGAARCRGVVPLDGWVVGAWNVGEQGERLNVSVSAFESLGARDREAIEREARSVASLREADRAEVIFD</sequence>
<dbReference type="InterPro" id="IPR009351">
    <property type="entry name" value="AlkZ-like"/>
</dbReference>
<accession>A0A3N0EHY4</accession>
<reference evidence="1 2" key="1">
    <citation type="submission" date="2018-11" db="EMBL/GenBank/DDBJ databases">
        <title>The genome draft of YIM 96095.</title>
        <authorList>
            <person name="Tang S.-K."/>
            <person name="Chunyu W.-X."/>
            <person name="Feng Y.-Z."/>
        </authorList>
    </citation>
    <scope>NUCLEOTIDE SEQUENCE [LARGE SCALE GENOMIC DNA]</scope>
    <source>
        <strain evidence="1 2">YIM 96095</strain>
    </source>
</reference>
<keyword evidence="2" id="KW-1185">Reference proteome</keyword>
<evidence type="ECO:0000313" key="1">
    <source>
        <dbReference type="EMBL" id="RNL87495.1"/>
    </source>
</evidence>
<comment type="caution">
    <text evidence="1">The sequence shown here is derived from an EMBL/GenBank/DDBJ whole genome shotgun (WGS) entry which is preliminary data.</text>
</comment>
<dbReference type="EMBL" id="RJMB01000001">
    <property type="protein sequence ID" value="RNL87495.1"/>
    <property type="molecule type" value="Genomic_DNA"/>
</dbReference>
<dbReference type="AlphaFoldDB" id="A0A3N0EHY4"/>
<evidence type="ECO:0008006" key="3">
    <source>
        <dbReference type="Google" id="ProtNLM"/>
    </source>
</evidence>
<evidence type="ECO:0000313" key="2">
    <source>
        <dbReference type="Proteomes" id="UP000269198"/>
    </source>
</evidence>
<dbReference type="Pfam" id="PF06224">
    <property type="entry name" value="AlkZ-like"/>
    <property type="match status" value="1"/>
</dbReference>
<protein>
    <recommendedName>
        <fullName evidence="3">Winged helix DNA-binding domain-containing protein</fullName>
    </recommendedName>
</protein>
<gene>
    <name evidence="1" type="ORF">EFW17_01390</name>
</gene>
<proteinExistence type="predicted"/>
<organism evidence="1 2">
    <name type="scientific">Halostreptopolyspora alba</name>
    <dbReference type="NCBI Taxonomy" id="2487137"/>
    <lineage>
        <taxon>Bacteria</taxon>
        <taxon>Bacillati</taxon>
        <taxon>Actinomycetota</taxon>
        <taxon>Actinomycetes</taxon>
        <taxon>Streptosporangiales</taxon>
        <taxon>Nocardiopsidaceae</taxon>
        <taxon>Halostreptopolyspora</taxon>
    </lineage>
</organism>
<name>A0A3N0EHY4_9ACTN</name>